<sequence>MCELDLMSKYKNNAEFSIGVKMVLALAFVKINDLDTAIEALTEHIPPEVLPLLDWFEEFYVGRTIRNRRRPARFPPVLWNVHERVLNKEDRTNNHAEAANRRLNLQMGVQHPTLWTFITNLRKVQSGRDTFYQHLEAGNSPPKKKKKFIDVDKRIFKIVEDYNNRNMLSFLRGIAQNISCY</sequence>
<accession>A0AAV0X2R6</accession>
<protein>
    <recommendedName>
        <fullName evidence="3">MULE transposase domain-containing protein</fullName>
    </recommendedName>
</protein>
<evidence type="ECO:0008006" key="3">
    <source>
        <dbReference type="Google" id="ProtNLM"/>
    </source>
</evidence>
<evidence type="ECO:0000313" key="2">
    <source>
        <dbReference type="Proteomes" id="UP001160148"/>
    </source>
</evidence>
<proteinExistence type="predicted"/>
<dbReference type="Proteomes" id="UP001160148">
    <property type="component" value="Unassembled WGS sequence"/>
</dbReference>
<keyword evidence="2" id="KW-1185">Reference proteome</keyword>
<gene>
    <name evidence="1" type="ORF">MEUPH1_LOCUS17282</name>
</gene>
<comment type="caution">
    <text evidence="1">The sequence shown here is derived from an EMBL/GenBank/DDBJ whole genome shotgun (WGS) entry which is preliminary data.</text>
</comment>
<organism evidence="1 2">
    <name type="scientific">Macrosiphum euphorbiae</name>
    <name type="common">potato aphid</name>
    <dbReference type="NCBI Taxonomy" id="13131"/>
    <lineage>
        <taxon>Eukaryota</taxon>
        <taxon>Metazoa</taxon>
        <taxon>Ecdysozoa</taxon>
        <taxon>Arthropoda</taxon>
        <taxon>Hexapoda</taxon>
        <taxon>Insecta</taxon>
        <taxon>Pterygota</taxon>
        <taxon>Neoptera</taxon>
        <taxon>Paraneoptera</taxon>
        <taxon>Hemiptera</taxon>
        <taxon>Sternorrhyncha</taxon>
        <taxon>Aphidomorpha</taxon>
        <taxon>Aphidoidea</taxon>
        <taxon>Aphididae</taxon>
        <taxon>Macrosiphini</taxon>
        <taxon>Macrosiphum</taxon>
    </lineage>
</organism>
<dbReference type="AlphaFoldDB" id="A0AAV0X2R6"/>
<name>A0AAV0X2R6_9HEMI</name>
<evidence type="ECO:0000313" key="1">
    <source>
        <dbReference type="EMBL" id="CAI6362184.1"/>
    </source>
</evidence>
<dbReference type="EMBL" id="CARXXK010000003">
    <property type="protein sequence ID" value="CAI6362184.1"/>
    <property type="molecule type" value="Genomic_DNA"/>
</dbReference>
<reference evidence="1 2" key="1">
    <citation type="submission" date="2023-01" db="EMBL/GenBank/DDBJ databases">
        <authorList>
            <person name="Whitehead M."/>
        </authorList>
    </citation>
    <scope>NUCLEOTIDE SEQUENCE [LARGE SCALE GENOMIC DNA]</scope>
</reference>